<dbReference type="SMART" id="SM01043">
    <property type="entry name" value="BTAD"/>
    <property type="match status" value="1"/>
</dbReference>
<comment type="caution">
    <text evidence="2">The sequence shown here is derived from an EMBL/GenBank/DDBJ whole genome shotgun (WGS) entry which is preliminary data.</text>
</comment>
<dbReference type="AlphaFoldDB" id="A0A7C9IDH3"/>
<feature type="domain" description="Bacterial transcriptional activator" evidence="1">
    <location>
        <begin position="847"/>
        <end position="961"/>
    </location>
</feature>
<dbReference type="RefSeq" id="WP_157460385.1">
    <property type="nucleotide sequence ID" value="NZ_WQLB01000026.1"/>
</dbReference>
<accession>A0A7C9IDH3</accession>
<evidence type="ECO:0000313" key="3">
    <source>
        <dbReference type="Proteomes" id="UP000483286"/>
    </source>
</evidence>
<dbReference type="Pfam" id="PF13401">
    <property type="entry name" value="AAA_22"/>
    <property type="match status" value="1"/>
</dbReference>
<organism evidence="2 3">
    <name type="scientific">Deinococcus arboris</name>
    <dbReference type="NCBI Taxonomy" id="2682977"/>
    <lineage>
        <taxon>Bacteria</taxon>
        <taxon>Thermotogati</taxon>
        <taxon>Deinococcota</taxon>
        <taxon>Deinococci</taxon>
        <taxon>Deinococcales</taxon>
        <taxon>Deinococcaceae</taxon>
        <taxon>Deinococcus</taxon>
    </lineage>
</organism>
<keyword evidence="3" id="KW-1185">Reference proteome</keyword>
<dbReference type="InterPro" id="IPR005158">
    <property type="entry name" value="BTAD"/>
</dbReference>
<dbReference type="Proteomes" id="UP000483286">
    <property type="component" value="Unassembled WGS sequence"/>
</dbReference>
<sequence length="975" mass="105206">MPHSRRRSQLPSPVRGEIPRTDRVRSDAQILLLIAPSGYGKTVLSAQLARQAEQVPLWVRVTRDAADPRTLGDLVARALQGAGYAAPEWAAARQADLGPDSFSDALLADLSAVPDDLFLVLDNAEHLSASSAALLATVLEQLPSWHRAVVSTTPGSHLNLIRLIAAGQAWELGADSLRFNLDNTQAFLVNLGAHDLSSAQQLQDQTDGWAAALALVTARGGQGDTADMVEHLLSRMTPPLRDLVLRAAVVPLWDNQTPQWLGLAPAPDWLREVSRAGLPVTTEGAAVRPHGLVTDALDQILARDGALYTSLHQHAAQQAAEAGHHYRALNHALRAGQDAWAAQLVRDHLLLNWTRHSAWGLAAETLAQFPEDRLPPDLTAFLGLAYGEIGRGQEAQALFSQQLGTGQETAITYLGLAFASFRQGGLDQARTMAEQGLRAAQTPYERAQLLRVLATLDLKTLRVSDAMTAARQASAMAETANDPSLLISAQTVEFWALAQHLDTTAQAVTLGTRLLKMALSMGFVNKGLIVLDSLIEAMIDLGQTEDARPLVAQLQTQADAYPYLQGKAAQKSGDQLVFDGRPADAIDQYQRAAELFQARGDHTWARVRICQYLAAVAANQAERFEAALQEALATASEADLNVTWTAAAHAVRSLCRGDADAALEALDRVRTQREANDIRMFWGSILFDYLEAEARLRLGQPVADILRRVGDGRHPLGTAAVLRFCPPQFRRAAREALRLGIHPDVFKPLLEVPAQPAAPRVQIRTLGAWAIRVDGIAIKAPSLAVELLVYLVLNGPTSIEQLGALLAPRSHDGRARIHRAKADLQKAVGLTLLGTDANTQGGLYRVTDSADIQLDARGLLSTTDAEMVLSLMRGPFLSGAAEEGWAGEMRERLAQRAAAVYETRAAELEGNAPDDALVWYRRAVQLTPWNAALWDARLRLSEALGLVAEAAEARAALRDIAAGDLPAGTLYGEPA</sequence>
<dbReference type="SUPFAM" id="SSF52540">
    <property type="entry name" value="P-loop containing nucleoside triphosphate hydrolases"/>
    <property type="match status" value="1"/>
</dbReference>
<name>A0A7C9IDH3_9DEIO</name>
<dbReference type="InterPro" id="IPR011990">
    <property type="entry name" value="TPR-like_helical_dom_sf"/>
</dbReference>
<evidence type="ECO:0000259" key="1">
    <source>
        <dbReference type="SMART" id="SM01043"/>
    </source>
</evidence>
<dbReference type="SUPFAM" id="SSF48452">
    <property type="entry name" value="TPR-like"/>
    <property type="match status" value="3"/>
</dbReference>
<proteinExistence type="predicted"/>
<dbReference type="EMBL" id="WQLB01000026">
    <property type="protein sequence ID" value="MVN88326.1"/>
    <property type="molecule type" value="Genomic_DNA"/>
</dbReference>
<dbReference type="InterPro" id="IPR027417">
    <property type="entry name" value="P-loop_NTPase"/>
</dbReference>
<dbReference type="InterPro" id="IPR049945">
    <property type="entry name" value="AAA_22"/>
</dbReference>
<protein>
    <submittedName>
        <fullName evidence="2">AAA family ATPase</fullName>
    </submittedName>
</protein>
<dbReference type="GO" id="GO:0016887">
    <property type="term" value="F:ATP hydrolysis activity"/>
    <property type="evidence" value="ECO:0007669"/>
    <property type="project" value="InterPro"/>
</dbReference>
<gene>
    <name evidence="2" type="ORF">GO986_16395</name>
</gene>
<reference evidence="2 3" key="1">
    <citation type="submission" date="2019-12" db="EMBL/GenBank/DDBJ databases">
        <title>Deinococcus sp. HMF7620 Genome sequencing and assembly.</title>
        <authorList>
            <person name="Kang H."/>
            <person name="Kim H."/>
            <person name="Joh K."/>
        </authorList>
    </citation>
    <scope>NUCLEOTIDE SEQUENCE [LARGE SCALE GENOMIC DNA]</scope>
    <source>
        <strain evidence="2 3">HMF7620</strain>
    </source>
</reference>
<evidence type="ECO:0000313" key="2">
    <source>
        <dbReference type="EMBL" id="MVN88326.1"/>
    </source>
</evidence>
<dbReference type="Gene3D" id="1.25.40.10">
    <property type="entry name" value="Tetratricopeptide repeat domain"/>
    <property type="match status" value="2"/>
</dbReference>